<accession>A0AA86US92</accession>
<feature type="compositionally biased region" description="Low complexity" evidence="1">
    <location>
        <begin position="1"/>
        <end position="12"/>
    </location>
</feature>
<protein>
    <submittedName>
        <fullName evidence="3">GYF domain</fullName>
    </submittedName>
    <submittedName>
        <fullName evidence="4">GYF_domain</fullName>
    </submittedName>
</protein>
<evidence type="ECO:0000313" key="4">
    <source>
        <dbReference type="EMBL" id="CAL6030022.1"/>
    </source>
</evidence>
<dbReference type="Pfam" id="PF02213">
    <property type="entry name" value="GYF"/>
    <property type="match status" value="1"/>
</dbReference>
<feature type="region of interest" description="Disordered" evidence="1">
    <location>
        <begin position="510"/>
        <end position="539"/>
    </location>
</feature>
<feature type="compositionally biased region" description="Basic and acidic residues" evidence="1">
    <location>
        <begin position="144"/>
        <end position="174"/>
    </location>
</feature>
<evidence type="ECO:0000313" key="5">
    <source>
        <dbReference type="Proteomes" id="UP001642409"/>
    </source>
</evidence>
<reference evidence="3" key="1">
    <citation type="submission" date="2023-06" db="EMBL/GenBank/DDBJ databases">
        <authorList>
            <person name="Kurt Z."/>
        </authorList>
    </citation>
    <scope>NUCLEOTIDE SEQUENCE</scope>
</reference>
<evidence type="ECO:0000256" key="1">
    <source>
        <dbReference type="SAM" id="MobiDB-lite"/>
    </source>
</evidence>
<dbReference type="InterPro" id="IPR003169">
    <property type="entry name" value="GYF"/>
</dbReference>
<feature type="compositionally biased region" description="Basic and acidic residues" evidence="1">
    <location>
        <begin position="551"/>
        <end position="561"/>
    </location>
</feature>
<comment type="caution">
    <text evidence="3">The sequence shown here is derived from an EMBL/GenBank/DDBJ whole genome shotgun (WGS) entry which is preliminary data.</text>
</comment>
<dbReference type="PROSITE" id="PS50829">
    <property type="entry name" value="GYF"/>
    <property type="match status" value="1"/>
</dbReference>
<feature type="region of interest" description="Disordered" evidence="1">
    <location>
        <begin position="1"/>
        <end position="51"/>
    </location>
</feature>
<feature type="compositionally biased region" description="Basic and acidic residues" evidence="1">
    <location>
        <begin position="516"/>
        <end position="526"/>
    </location>
</feature>
<feature type="region of interest" description="Disordered" evidence="1">
    <location>
        <begin position="551"/>
        <end position="570"/>
    </location>
</feature>
<organism evidence="3">
    <name type="scientific">Hexamita inflata</name>
    <dbReference type="NCBI Taxonomy" id="28002"/>
    <lineage>
        <taxon>Eukaryota</taxon>
        <taxon>Metamonada</taxon>
        <taxon>Diplomonadida</taxon>
        <taxon>Hexamitidae</taxon>
        <taxon>Hexamitinae</taxon>
        <taxon>Hexamita</taxon>
    </lineage>
</organism>
<dbReference type="SUPFAM" id="SSF55277">
    <property type="entry name" value="GYF domain"/>
    <property type="match status" value="1"/>
</dbReference>
<dbReference type="AlphaFoldDB" id="A0AA86US92"/>
<feature type="region of interest" description="Disordered" evidence="1">
    <location>
        <begin position="119"/>
        <end position="202"/>
    </location>
</feature>
<name>A0AA86US92_9EUKA</name>
<dbReference type="Proteomes" id="UP001642409">
    <property type="component" value="Unassembled WGS sequence"/>
</dbReference>
<dbReference type="EMBL" id="CATOUU010000959">
    <property type="protein sequence ID" value="CAI9962696.1"/>
    <property type="molecule type" value="Genomic_DNA"/>
</dbReference>
<sequence>MSDNESYSTESYSEPEDTAQSSYMSKQTQNQAPKQTQNVQQESSTSDDAEFQKQMKQSITVFNEVKRCGFSNVIIQTGKGYCVQNGIVFTRPYTVPTEDKQTQKNGNDEIEEEQNKINENQTEEQKGTQIQQESNQTIQSQKETNQKETEVEEFNTKEKVDFALEESESVKEESDISIQISKSDDKAIEKQNQEEEKKKFEADKLKQQVDAPKSNHIGQAQMNEQLIKQQPVQTEPNRSQKSAWFYIDDNNIRRGPFTSAQMNKWNRQSKLRPTLKIQLGNGEFFTLNQNIKMNSFFQDHDEINIDQIISNSKQYKQIDIKDTDKNQELVEEDYDKQNIKSIPYECNVVEIQTQTDIFQCSQNELIKCEISTNVIRNEITRISVPPGVEKCINTYLSLRRQGKNCLYIENYDYIENKFTDYRDLQAVGVEVKSVTRIPIIKKEQKDQKESIFAPGAGDSKHNQNQDFNPEAGKNETEAPKFDKLLTENPKTDNYFNVDYEQVNYNFFDVNDVNDQSDNRQSEEDHNQQPNQGPFDGVPEIGFEELSYEKAQPEYESLEKQPDQTTNPGTDSKWSEIQWSIFKTIVFEVLKRVFNIQFQTLQEALIYYREHIVGVEGNATKIHLSFDNMGKECGISEKECNQKFQTLLGKELLSWPEKIVAAVKARILELWQQEQEPDIAKRKKLIKAKIEQEFRLKQQVQYSYKEISNKINYQLSILK</sequence>
<reference evidence="4 5" key="2">
    <citation type="submission" date="2024-07" db="EMBL/GenBank/DDBJ databases">
        <authorList>
            <person name="Akdeniz Z."/>
        </authorList>
    </citation>
    <scope>NUCLEOTIDE SEQUENCE [LARGE SCALE GENOMIC DNA]</scope>
</reference>
<evidence type="ECO:0000259" key="2">
    <source>
        <dbReference type="PROSITE" id="PS50829"/>
    </source>
</evidence>
<dbReference type="InterPro" id="IPR035445">
    <property type="entry name" value="GYF-like_dom_sf"/>
</dbReference>
<gene>
    <name evidence="4" type="ORF">HINF_LOCUS32899</name>
    <name evidence="3" type="ORF">HINF_LOCUS50341</name>
</gene>
<dbReference type="EMBL" id="CAXDID020000113">
    <property type="protein sequence ID" value="CAL6030022.1"/>
    <property type="molecule type" value="Genomic_DNA"/>
</dbReference>
<feature type="compositionally biased region" description="Basic and acidic residues" evidence="1">
    <location>
        <begin position="182"/>
        <end position="202"/>
    </location>
</feature>
<feature type="domain" description="GYF" evidence="2">
    <location>
        <begin position="241"/>
        <end position="288"/>
    </location>
</feature>
<dbReference type="Gene3D" id="3.30.1490.40">
    <property type="match status" value="1"/>
</dbReference>
<dbReference type="SMART" id="SM00444">
    <property type="entry name" value="GYF"/>
    <property type="match status" value="1"/>
</dbReference>
<feature type="region of interest" description="Disordered" evidence="1">
    <location>
        <begin position="445"/>
        <end position="481"/>
    </location>
</feature>
<feature type="compositionally biased region" description="Basic and acidic residues" evidence="1">
    <location>
        <begin position="472"/>
        <end position="481"/>
    </location>
</feature>
<evidence type="ECO:0000313" key="3">
    <source>
        <dbReference type="EMBL" id="CAI9962696.1"/>
    </source>
</evidence>
<keyword evidence="5" id="KW-1185">Reference proteome</keyword>
<proteinExistence type="predicted"/>
<feature type="compositionally biased region" description="Polar residues" evidence="1">
    <location>
        <begin position="19"/>
        <end position="46"/>
    </location>
</feature>
<feature type="compositionally biased region" description="Polar residues" evidence="1">
    <location>
        <begin position="127"/>
        <end position="143"/>
    </location>
</feature>